<dbReference type="SMART" id="SM00382">
    <property type="entry name" value="AAA"/>
    <property type="match status" value="3"/>
</dbReference>
<evidence type="ECO:0000256" key="27">
    <source>
        <dbReference type="ARBA" id="ARBA00051304"/>
    </source>
</evidence>
<evidence type="ECO:0000256" key="19">
    <source>
        <dbReference type="ARBA" id="ARBA00048007"/>
    </source>
</evidence>
<evidence type="ECO:0000256" key="36">
    <source>
        <dbReference type="SAM" id="MobiDB-lite"/>
    </source>
</evidence>
<gene>
    <name evidence="40" type="ORF">E5288_WYG015645</name>
</gene>
<keyword evidence="11 37" id="KW-1133">Transmembrane helix</keyword>
<comment type="catalytic activity">
    <reaction evidence="33">
        <text>3',5'-cyclic GMP(in) + ATP + H2O = 3',5'-cyclic GMP(out) + ADP + phosphate + H(+)</text>
        <dbReference type="Rhea" id="RHEA:66188"/>
        <dbReference type="ChEBI" id="CHEBI:15377"/>
        <dbReference type="ChEBI" id="CHEBI:15378"/>
        <dbReference type="ChEBI" id="CHEBI:30616"/>
        <dbReference type="ChEBI" id="CHEBI:43474"/>
        <dbReference type="ChEBI" id="CHEBI:57746"/>
        <dbReference type="ChEBI" id="CHEBI:456216"/>
    </reaction>
    <physiologicalReaction direction="left-to-right" evidence="33">
        <dbReference type="Rhea" id="RHEA:66189"/>
    </physiologicalReaction>
</comment>
<evidence type="ECO:0000256" key="10">
    <source>
        <dbReference type="ARBA" id="ARBA00022967"/>
    </source>
</evidence>
<evidence type="ECO:0000256" key="20">
    <source>
        <dbReference type="ARBA" id="ARBA00048665"/>
    </source>
</evidence>
<evidence type="ECO:0000256" key="7">
    <source>
        <dbReference type="ARBA" id="ARBA00022692"/>
    </source>
</evidence>
<dbReference type="FunFam" id="3.40.50.300:FF:000482">
    <property type="entry name" value="Multidrug resistance-associated protein member 4"/>
    <property type="match status" value="2"/>
</dbReference>
<dbReference type="InterPro" id="IPR011527">
    <property type="entry name" value="ABC1_TM_dom"/>
</dbReference>
<evidence type="ECO:0000256" key="11">
    <source>
        <dbReference type="ARBA" id="ARBA00022989"/>
    </source>
</evidence>
<evidence type="ECO:0000256" key="13">
    <source>
        <dbReference type="ARBA" id="ARBA00023136"/>
    </source>
</evidence>
<dbReference type="PROSITE" id="PS50929">
    <property type="entry name" value="ABC_TM1F"/>
    <property type="match status" value="4"/>
</dbReference>
<evidence type="ECO:0000256" key="14">
    <source>
        <dbReference type="ARBA" id="ARBA00024220"/>
    </source>
</evidence>
<evidence type="ECO:0000256" key="31">
    <source>
        <dbReference type="ARBA" id="ARBA00052534"/>
    </source>
</evidence>
<accession>A0A6B0SDU9</accession>
<dbReference type="GO" id="GO:0015431">
    <property type="term" value="F:ABC-type glutathione S-conjugate transporter activity"/>
    <property type="evidence" value="ECO:0007669"/>
    <property type="project" value="UniProtKB-EC"/>
</dbReference>
<dbReference type="GO" id="GO:0016887">
    <property type="term" value="F:ATP hydrolysis activity"/>
    <property type="evidence" value="ECO:0007669"/>
    <property type="project" value="InterPro"/>
</dbReference>
<keyword evidence="9" id="KW-0067">ATP-binding</keyword>
<evidence type="ECO:0000256" key="2">
    <source>
        <dbReference type="ARBA" id="ARBA00004424"/>
    </source>
</evidence>
<evidence type="ECO:0000256" key="23">
    <source>
        <dbReference type="ARBA" id="ARBA00050718"/>
    </source>
</evidence>
<evidence type="ECO:0000259" key="39">
    <source>
        <dbReference type="PROSITE" id="PS50929"/>
    </source>
</evidence>
<name>A0A6B0SDU9_9CETA</name>
<evidence type="ECO:0000256" key="3">
    <source>
        <dbReference type="ARBA" id="ARBA00004554"/>
    </source>
</evidence>
<dbReference type="CDD" id="cd03250">
    <property type="entry name" value="ABCC_MRP_domain1"/>
    <property type="match status" value="2"/>
</dbReference>
<comment type="catalytic activity">
    <reaction evidence="29">
        <text>glycochenodeoxycholate(in) + glutathione(in) + ATP + H2O = glycochenodeoxycholate(out) + glutathione(out) + ADP + phosphate + H(+)</text>
        <dbReference type="Rhea" id="RHEA:66408"/>
        <dbReference type="ChEBI" id="CHEBI:15377"/>
        <dbReference type="ChEBI" id="CHEBI:15378"/>
        <dbReference type="ChEBI" id="CHEBI:30616"/>
        <dbReference type="ChEBI" id="CHEBI:36252"/>
        <dbReference type="ChEBI" id="CHEBI:43474"/>
        <dbReference type="ChEBI" id="CHEBI:57925"/>
        <dbReference type="ChEBI" id="CHEBI:456216"/>
    </reaction>
    <physiologicalReaction direction="left-to-right" evidence="29">
        <dbReference type="Rhea" id="RHEA:66409"/>
    </physiologicalReaction>
</comment>
<comment type="subunit">
    <text evidence="34">Interacts (via PDZ-binding motif) with SNX27 (via PDZ domain); this interaction accelerates MRP4 internalization.</text>
</comment>
<dbReference type="InterPro" id="IPR003439">
    <property type="entry name" value="ABC_transporter-like_ATP-bd"/>
</dbReference>
<evidence type="ECO:0000313" key="40">
    <source>
        <dbReference type="EMBL" id="MXQ98196.1"/>
    </source>
</evidence>
<evidence type="ECO:0000256" key="26">
    <source>
        <dbReference type="ARBA" id="ARBA00051287"/>
    </source>
</evidence>
<evidence type="ECO:0000256" key="1">
    <source>
        <dbReference type="ARBA" id="ARBA00001946"/>
    </source>
</evidence>
<feature type="transmembrane region" description="Helical" evidence="37">
    <location>
        <begin position="1619"/>
        <end position="1639"/>
    </location>
</feature>
<reference evidence="40" key="1">
    <citation type="submission" date="2019-10" db="EMBL/GenBank/DDBJ databases">
        <title>The sequence and de novo assembly of the wild yak genome.</title>
        <authorList>
            <person name="Liu Y."/>
        </authorList>
    </citation>
    <scope>NUCLEOTIDE SEQUENCE [LARGE SCALE GENOMIC DNA]</scope>
    <source>
        <strain evidence="40">WY2019</strain>
    </source>
</reference>
<feature type="transmembrane region" description="Helical" evidence="37">
    <location>
        <begin position="348"/>
        <end position="369"/>
    </location>
</feature>
<sequence>MLPVSPEVKPNPLQNANFCSRLFVWWLNPLFKMGYKRKLEPNDMYSVLPEDRSQHLGEELQGHWDQEVKRAEKDAREPSLMKAIVKCYWKSYLIWGMFAFLEEGTRVVQPIFLGKIISYVENSDSTDSVTLQEAYAYATVLSACVLTWAVLHHLYFYHMQRVGMRLRVAVCHMIYRKALRLSSSAMGKTTTGQIVNLLSNDVNKFDQVTMFSHYLWVGPLQAIIVTALLWMEIGMSCLAGMAILVVILLLQSCIWKLFSSLWSKTTALTDNRIQTISEIITGIRTIKMYAWEKSFIDLITRLRRKEIFKILRSSFFRGMHLALFFAVSKIMSFVTFTVNDILDNLITASQVFVVVMLFEALRFTSILCFPMAIEKVSEAVVSIRRIKNFLLLDEISQCYPQLPSDGEMIVDVQDFTAFWEKESGSPTLQGLSFTVRPGELLAVIGPVGTGKSSLLSAVLGELPPSQGKVSVLGRIAYVSQQPWVFSGTVRSNILFGKKYEKQRYEEVIRACALEEDLQSFEDRDLTEIGDRGTTLSGGQKARINLARAVYQDADIYLLDDPLSAVDAEVSRHLFEQCICQLLSEKITILVTHHLQYLEDATQILILKDGRMVQKGIYAEFPKPGIDFEDILLTNEDEEAEPSPGPGTPTLRNWSSSESSVQSLQSSSPSLKDATPEDKDTENIQAIPSLESSSIGMVGFKIYKNCFRAGAHWFIIVFLILINVAAQVAYFLQDWWLADWANGKSTLYAMVFGQGNMIVMPDPDWYLGTYSGLMVATGLFSIARSMLLIYVLVNSSQTLHNEMLESILKAPVLFFDRNPIGKILNRFSKDTGHMDDSLPLTFLDFIQMFILMTGVAGVMVGVIPWIAIPVIPLSIIFFLLRIYFLWTYGDIKRLECTTRSPVFSHLASSLQGLWSIRAYKAEQRFQEVFDAHQDLHSEAWFLLLTTFQWFAVRLDIICAVFFIVICFGSLMLAKTLNPGQFGLVLSLALTFTWIFQWCIRQSAEVEKMMVSAERVVEYTELEKEAPWEYEYRPPLDWPHEGELAFENVNFRHTLDGPLVLKDLTECTESKEKRSSLHGQRNRGPQNLTFFLHVWGFPFTPVERVPISEVCFTNAENIPVHSSEAVLFTGTMRKNLDPFDEHTNEELWNALEEVRLKETIESLPSKMDTELVESGSNLSVGQRQLLCLARGILRKNRILIIDNATSYVDPRYGKFAQCTVLTITHRLNTIIDSDTIMVLDSESLEEYDEPYVLVQNRDRLFHKMVQELDKSEATALTERARQANHVRKALRAAGAGQALISARSGLAFTSADARSIDGLSGAARVRTAPGGPGENAGAPATAPVRSAFFESAVENRLFKRNEAPFPVVNISAFTFEDHLGHKVTEGCGVLTGSLAFGEEVKGLDAGGSTLESFGPETTQGSLRWEETHTDEKQHREMWINPFFLFGHKRRLKENEIHSVLPKDCSQHLGEELQGYWKQEVDRAEENGEKPSLKKAIIKCYWKSCLLSSIFIFFEECTMVLLPLLLGKMISYFENPKGSNALHDAYICAAVLSACVLLWAILHHLNFNHLQRVGMRLRVATSHMIYHRAFHLSNLALRKTTTGQIVNLLSNDVKRFDQVTTFLHYLWVGPLQAIAVTALLYMEIGISCLAGMAILIILLVLQSCFGKLFSSLRSKTAALTDDRIKTMSEVITGIRTIKMYAWEKSFVELITTLRRDEISKILRSSYLRGMNLAIFFAASKIMIFITFIIAVVLNNRITVSQVFLVVMLFETVRFTGTLYFPMAIEKVSEAVVSINRIKDFLLLEEIPLHDHQLLPSDGETIVDVQDLTAFWDKESGTPALKGLSFTVRPGELLAVVGPVGAGKSSLLSALLGELSLIQGNVNVHGRIAYVSQQPWVFPGTVRSNILFGKKYEEDRYKEVIKACALEKNLQNLKERDQTVIGDGGTPLNEGQKAQISLARAVYQDADIYLLDDPLSAVDVEVSRHLFEQCICQALKDKVTILVTHQLQYLKAASKILQLENGEMVEKGPYTEFVKSRIDSDSLSKKTEEPEPSSKSPDQPQESSTQSMKDAAPEDHDIEDILVKLPLEDYSKGQVGCKTYKNYFTAGTHWSIIIFLILVNIAAQVAYVLQDWWLLDWANEHHINVSRQGNEMKTIDLNWYLVVYSGLNVFTILFGITRSLVLFYILVRSSQILHNKMVESILRSLVVFFDRNSIGKILNRFCKDIGLMDDLLPLTFQDLIQTFLLVIGLVIVMVAMIPWTVIPLALLGLIFFLLQLYFLNTSGDVKRLECAKQSTVFSHLASSLQGLRTIQAYKAKQKFQKLFETCQDLHSESWLMLLTMSQCFAMCLDVVCAILVIGVAFGALILKESWTPGQIGLVLSLTLTLMRMFQWCVRQSTEVENMMMSAERVIEYTELKEEEPWELDFRPPAYWPDNGMIAFNNVNFKYSPDGPLVLKDLTVSTEPKEKVCIVGKTGAGKSSLIAALFRFSDFQGTISIDKNLTTSIGLHDLRKKMSVVPQEPVLFIGTMKKNLDPFKEHKEEDLWNALEEVQLKETIQGLPGKMDTELAESGSNLSVGQRQLLCLARAILRKSRILIMDEATSNVDPRTDELIQKIIHGTLVRCTVLTITNRLSSVVDSNRIMVLDSGKLEEYDKPHILMHNKNSLLYKMAQQLGETEAAALAQRAKEVHFKRK</sequence>
<comment type="catalytic activity">
    <reaction evidence="24">
        <text>cholate(in) + glutathione(in) + ATP + H2O = cholate(out) + glutathione(out) + ADP + phosphate + H(+)</text>
        <dbReference type="Rhea" id="RHEA:66396"/>
        <dbReference type="ChEBI" id="CHEBI:15377"/>
        <dbReference type="ChEBI" id="CHEBI:15378"/>
        <dbReference type="ChEBI" id="CHEBI:29747"/>
        <dbReference type="ChEBI" id="CHEBI:30616"/>
        <dbReference type="ChEBI" id="CHEBI:43474"/>
        <dbReference type="ChEBI" id="CHEBI:57925"/>
        <dbReference type="ChEBI" id="CHEBI:456216"/>
    </reaction>
    <physiologicalReaction direction="left-to-right" evidence="24">
        <dbReference type="Rhea" id="RHEA:66397"/>
    </physiologicalReaction>
</comment>
<feature type="domain" description="ABC transmembrane type-1" evidence="39">
    <location>
        <begin position="98"/>
        <end position="358"/>
    </location>
</feature>
<evidence type="ECO:0000256" key="8">
    <source>
        <dbReference type="ARBA" id="ARBA00022741"/>
    </source>
</evidence>
<evidence type="ECO:0000256" key="4">
    <source>
        <dbReference type="ARBA" id="ARBA00012191"/>
    </source>
</evidence>
<feature type="transmembrane region" description="Helical" evidence="37">
    <location>
        <begin position="314"/>
        <end position="336"/>
    </location>
</feature>
<dbReference type="Gene3D" id="1.20.1560.10">
    <property type="entry name" value="ABC transporter type 1, transmembrane domain"/>
    <property type="match status" value="4"/>
</dbReference>
<feature type="domain" description="ABC transporter" evidence="38">
    <location>
        <begin position="1042"/>
        <end position="1264"/>
    </location>
</feature>
<evidence type="ECO:0000256" key="37">
    <source>
        <dbReference type="SAM" id="Phobius"/>
    </source>
</evidence>
<evidence type="ECO:0000256" key="12">
    <source>
        <dbReference type="ARBA" id="ARBA00023055"/>
    </source>
</evidence>
<feature type="transmembrane region" description="Helical" evidence="37">
    <location>
        <begin position="949"/>
        <end position="972"/>
    </location>
</feature>
<feature type="region of interest" description="Disordered" evidence="36">
    <location>
        <begin position="2035"/>
        <end position="2069"/>
    </location>
</feature>
<dbReference type="FunFam" id="3.40.50.300:FF:000163">
    <property type="entry name" value="Multidrug resistance-associated protein member 4"/>
    <property type="match status" value="2"/>
</dbReference>
<dbReference type="GO" id="GO:0006869">
    <property type="term" value="P:lipid transport"/>
    <property type="evidence" value="ECO:0007669"/>
    <property type="project" value="UniProtKB-KW"/>
</dbReference>
<comment type="subcellular location">
    <subcellularLocation>
        <location evidence="2">Apical cell membrane</location>
        <topology evidence="2">Multi-pass membrane protein</topology>
    </subcellularLocation>
    <subcellularLocation>
        <location evidence="3">Basolateral cell membrane</location>
        <topology evidence="3">Multi-pass membrane protein</topology>
    </subcellularLocation>
</comment>
<evidence type="ECO:0000313" key="41">
    <source>
        <dbReference type="Proteomes" id="UP000322234"/>
    </source>
</evidence>
<dbReference type="InterPro" id="IPR036640">
    <property type="entry name" value="ABC1_TM_sf"/>
</dbReference>
<dbReference type="PANTHER" id="PTHR24223">
    <property type="entry name" value="ATP-BINDING CASSETTE SUB-FAMILY C"/>
    <property type="match status" value="1"/>
</dbReference>
<dbReference type="Pfam" id="PF00664">
    <property type="entry name" value="ABC_membrane"/>
    <property type="match status" value="4"/>
</dbReference>
<feature type="transmembrane region" description="Helical" evidence="37">
    <location>
        <begin position="2106"/>
        <end position="2125"/>
    </location>
</feature>
<evidence type="ECO:0000256" key="33">
    <source>
        <dbReference type="ARBA" id="ARBA00052963"/>
    </source>
</evidence>
<keyword evidence="5" id="KW-0813">Transport</keyword>
<feature type="compositionally biased region" description="Low complexity" evidence="36">
    <location>
        <begin position="661"/>
        <end position="670"/>
    </location>
</feature>
<dbReference type="FunFam" id="1.20.1560.10:FF:000014">
    <property type="entry name" value="Multidrug resistance-associated protein member 4"/>
    <property type="match status" value="2"/>
</dbReference>
<dbReference type="InterPro" id="IPR017871">
    <property type="entry name" value="ABC_transporter-like_CS"/>
</dbReference>
<feature type="transmembrane region" description="Helical" evidence="37">
    <location>
        <begin position="837"/>
        <end position="858"/>
    </location>
</feature>
<evidence type="ECO:0000256" key="35">
    <source>
        <dbReference type="ARBA" id="ARBA00082792"/>
    </source>
</evidence>
<comment type="catalytic activity">
    <reaction evidence="20">
        <text>urate(in) + ATP + H2O = urate(out) + ADP + phosphate + H(+)</text>
        <dbReference type="Rhea" id="RHEA:16461"/>
        <dbReference type="ChEBI" id="CHEBI:15377"/>
        <dbReference type="ChEBI" id="CHEBI:15378"/>
        <dbReference type="ChEBI" id="CHEBI:17775"/>
        <dbReference type="ChEBI" id="CHEBI:30616"/>
        <dbReference type="ChEBI" id="CHEBI:43474"/>
        <dbReference type="ChEBI" id="CHEBI:456216"/>
    </reaction>
    <physiologicalReaction direction="left-to-right" evidence="20">
        <dbReference type="Rhea" id="RHEA:16462"/>
    </physiologicalReaction>
</comment>
<comment type="catalytic activity">
    <reaction evidence="23">
        <text>prostaglandin E1(in) + ATP + H2O = prostaglandin E1(out) + ADP + phosphate + H(+)</text>
        <dbReference type="Rhea" id="RHEA:66392"/>
        <dbReference type="ChEBI" id="CHEBI:15377"/>
        <dbReference type="ChEBI" id="CHEBI:15378"/>
        <dbReference type="ChEBI" id="CHEBI:30616"/>
        <dbReference type="ChEBI" id="CHEBI:43474"/>
        <dbReference type="ChEBI" id="CHEBI:57397"/>
        <dbReference type="ChEBI" id="CHEBI:456216"/>
    </reaction>
    <physiologicalReaction direction="left-to-right" evidence="23">
        <dbReference type="Rhea" id="RHEA:66393"/>
    </physiologicalReaction>
</comment>
<dbReference type="InterPro" id="IPR030240">
    <property type="entry name" value="ABCC4_TMD1"/>
</dbReference>
<comment type="catalytic activity">
    <reaction evidence="25">
        <text>leukotriene B4(in) + ATP + H2O = leukotriene B4(out) + ADP + phosphate + H(+)</text>
        <dbReference type="Rhea" id="RHEA:66424"/>
        <dbReference type="ChEBI" id="CHEBI:15377"/>
        <dbReference type="ChEBI" id="CHEBI:15378"/>
        <dbReference type="ChEBI" id="CHEBI:30616"/>
        <dbReference type="ChEBI" id="CHEBI:43474"/>
        <dbReference type="ChEBI" id="CHEBI:57461"/>
        <dbReference type="ChEBI" id="CHEBI:456216"/>
    </reaction>
</comment>
<feature type="domain" description="ABC transmembrane type-1" evidence="39">
    <location>
        <begin position="2110"/>
        <end position="2397"/>
    </location>
</feature>
<dbReference type="Gene3D" id="3.40.50.300">
    <property type="entry name" value="P-loop containing nucleotide triphosphate hydrolases"/>
    <property type="match status" value="4"/>
</dbReference>
<dbReference type="PROSITE" id="PS00211">
    <property type="entry name" value="ABC_TRANSPORTER_1"/>
    <property type="match status" value="3"/>
</dbReference>
<keyword evidence="6" id="KW-1003">Cell membrane</keyword>
<feature type="domain" description="ABC transporter" evidence="38">
    <location>
        <begin position="1819"/>
        <end position="2042"/>
    </location>
</feature>
<dbReference type="GO" id="GO:0016324">
    <property type="term" value="C:apical plasma membrane"/>
    <property type="evidence" value="ECO:0007669"/>
    <property type="project" value="UniProtKB-SubCell"/>
</dbReference>
<organism evidence="40 41">
    <name type="scientific">Bos mutus</name>
    <name type="common">wild yak</name>
    <dbReference type="NCBI Taxonomy" id="72004"/>
    <lineage>
        <taxon>Eukaryota</taxon>
        <taxon>Metazoa</taxon>
        <taxon>Chordata</taxon>
        <taxon>Craniata</taxon>
        <taxon>Vertebrata</taxon>
        <taxon>Euteleostomi</taxon>
        <taxon>Mammalia</taxon>
        <taxon>Eutheria</taxon>
        <taxon>Laurasiatheria</taxon>
        <taxon>Artiodactyla</taxon>
        <taxon>Ruminantia</taxon>
        <taxon>Pecora</taxon>
        <taxon>Bovidae</taxon>
        <taxon>Bovinae</taxon>
        <taxon>Bos</taxon>
    </lineage>
</organism>
<feature type="transmembrane region" description="Helical" evidence="37">
    <location>
        <begin position="2227"/>
        <end position="2251"/>
    </location>
</feature>
<feature type="transmembrane region" description="Helical" evidence="37">
    <location>
        <begin position="2257"/>
        <end position="2275"/>
    </location>
</feature>
<comment type="catalytic activity">
    <reaction evidence="17">
        <text>leukotriene C4(in) + ATP + H2O = leukotriene C4(out) + ADP + phosphate + H(+)</text>
        <dbReference type="Rhea" id="RHEA:38963"/>
        <dbReference type="ChEBI" id="CHEBI:15377"/>
        <dbReference type="ChEBI" id="CHEBI:15378"/>
        <dbReference type="ChEBI" id="CHEBI:30616"/>
        <dbReference type="ChEBI" id="CHEBI:43474"/>
        <dbReference type="ChEBI" id="CHEBI:57973"/>
        <dbReference type="ChEBI" id="CHEBI:456216"/>
    </reaction>
    <physiologicalReaction direction="left-to-right" evidence="17">
        <dbReference type="Rhea" id="RHEA:38964"/>
    </physiologicalReaction>
</comment>
<comment type="catalytic activity">
    <reaction evidence="30">
        <text>taurocholate(in) + glutathione(in) + ATP + H2O = taurocholate(out) + glutathione(out) + ADP + phosphate + H(+)</text>
        <dbReference type="Rhea" id="RHEA:66404"/>
        <dbReference type="ChEBI" id="CHEBI:15377"/>
        <dbReference type="ChEBI" id="CHEBI:15378"/>
        <dbReference type="ChEBI" id="CHEBI:30616"/>
        <dbReference type="ChEBI" id="CHEBI:36257"/>
        <dbReference type="ChEBI" id="CHEBI:43474"/>
        <dbReference type="ChEBI" id="CHEBI:57925"/>
        <dbReference type="ChEBI" id="CHEBI:456216"/>
    </reaction>
    <physiologicalReaction direction="left-to-right" evidence="30">
        <dbReference type="Rhea" id="RHEA:66405"/>
    </physiologicalReaction>
</comment>
<dbReference type="GO" id="GO:0008559">
    <property type="term" value="F:ABC-type xenobiotic transporter activity"/>
    <property type="evidence" value="ECO:0007669"/>
    <property type="project" value="UniProtKB-EC"/>
</dbReference>
<dbReference type="PANTHER" id="PTHR24223:SF357">
    <property type="entry name" value="ATP-BINDING CASSETTE SUB-FAMILY C MEMBER 4"/>
    <property type="match status" value="1"/>
</dbReference>
<protein>
    <recommendedName>
        <fullName evidence="35">Multidrug resistance-associated protein 4</fullName>
        <ecNumber evidence="4">7.6.2.2</ecNumber>
        <ecNumber evidence="14">7.6.2.3</ecNumber>
    </recommendedName>
</protein>
<evidence type="ECO:0000256" key="30">
    <source>
        <dbReference type="ARBA" id="ARBA00051844"/>
    </source>
</evidence>
<dbReference type="PROSITE" id="PS50893">
    <property type="entry name" value="ABC_TRANSPORTER_2"/>
    <property type="match status" value="4"/>
</dbReference>
<comment type="catalytic activity">
    <reaction evidence="15">
        <text>ATP + H2O + xenobioticSide 1 = ADP + phosphate + xenobioticSide 2.</text>
        <dbReference type="EC" id="7.6.2.2"/>
    </reaction>
</comment>
<comment type="catalytic activity">
    <reaction evidence="22">
        <text>glycoursodeoxycholate(in) + glutathione(in) + ATP + H2O = glycoursodeoxycholate(out) + glutathione(out) + ADP + phosphate + H(+)</text>
        <dbReference type="Rhea" id="RHEA:66416"/>
        <dbReference type="ChEBI" id="CHEBI:15377"/>
        <dbReference type="ChEBI" id="CHEBI:15378"/>
        <dbReference type="ChEBI" id="CHEBI:30616"/>
        <dbReference type="ChEBI" id="CHEBI:43474"/>
        <dbReference type="ChEBI" id="CHEBI:57925"/>
        <dbReference type="ChEBI" id="CHEBI:132030"/>
        <dbReference type="ChEBI" id="CHEBI:456216"/>
    </reaction>
    <physiologicalReaction direction="left-to-right" evidence="22">
        <dbReference type="Rhea" id="RHEA:66417"/>
    </physiologicalReaction>
</comment>
<dbReference type="EMBL" id="VBQZ03000223">
    <property type="protein sequence ID" value="MXQ98196.1"/>
    <property type="molecule type" value="Genomic_DNA"/>
</dbReference>
<evidence type="ECO:0000256" key="15">
    <source>
        <dbReference type="ARBA" id="ARBA00034018"/>
    </source>
</evidence>
<feature type="transmembrane region" description="Helical" evidence="37">
    <location>
        <begin position="864"/>
        <end position="883"/>
    </location>
</feature>
<evidence type="ECO:0000256" key="24">
    <source>
        <dbReference type="ARBA" id="ARBA00051057"/>
    </source>
</evidence>
<dbReference type="CDD" id="cd18593">
    <property type="entry name" value="ABC_6TM_MRP4_D1_like"/>
    <property type="match status" value="2"/>
</dbReference>
<evidence type="ECO:0000256" key="18">
    <source>
        <dbReference type="ARBA" id="ARBA00047576"/>
    </source>
</evidence>
<feature type="transmembrane region" description="Helical" evidence="37">
    <location>
        <begin position="2339"/>
        <end position="2362"/>
    </location>
</feature>
<keyword evidence="41" id="KW-1185">Reference proteome</keyword>
<dbReference type="CDD" id="cd03244">
    <property type="entry name" value="ABCC_MRP_domain2"/>
    <property type="match status" value="1"/>
</dbReference>
<feature type="domain" description="ABC transporter" evidence="38">
    <location>
        <begin position="2433"/>
        <end position="2666"/>
    </location>
</feature>
<feature type="transmembrane region" description="Helical" evidence="37">
    <location>
        <begin position="769"/>
        <end position="792"/>
    </location>
</feature>
<dbReference type="EC" id="7.6.2.3" evidence="14"/>
<dbReference type="SUPFAM" id="SSF90123">
    <property type="entry name" value="ABC transporter transmembrane region"/>
    <property type="match status" value="4"/>
</dbReference>
<feature type="transmembrane region" description="Helical" evidence="37">
    <location>
        <begin position="1541"/>
        <end position="1559"/>
    </location>
</feature>
<dbReference type="InterPro" id="IPR027417">
    <property type="entry name" value="P-loop_NTPase"/>
</dbReference>
<dbReference type="InterPro" id="IPR050173">
    <property type="entry name" value="ABC_transporter_C-like"/>
</dbReference>
<comment type="catalytic activity">
    <reaction evidence="21">
        <text>tauroursodeoxycholate(in) + glutathione(in) + ATP + H2O = tauroursodeoxycholate(out) + glutathione(out) + ADP + phosphate + H(+)</text>
        <dbReference type="Rhea" id="RHEA:66420"/>
        <dbReference type="ChEBI" id="CHEBI:15377"/>
        <dbReference type="ChEBI" id="CHEBI:15378"/>
        <dbReference type="ChEBI" id="CHEBI:30616"/>
        <dbReference type="ChEBI" id="CHEBI:43474"/>
        <dbReference type="ChEBI" id="CHEBI:57925"/>
        <dbReference type="ChEBI" id="CHEBI:132028"/>
        <dbReference type="ChEBI" id="CHEBI:456216"/>
    </reaction>
    <physiologicalReaction direction="left-to-right" evidence="21">
        <dbReference type="Rhea" id="RHEA:66421"/>
    </physiologicalReaction>
</comment>
<comment type="caution">
    <text evidence="40">The sequence shown here is derived from an EMBL/GenBank/DDBJ whole genome shotgun (WGS) entry which is preliminary data.</text>
</comment>
<evidence type="ECO:0000256" key="16">
    <source>
        <dbReference type="ARBA" id="ARBA00047279"/>
    </source>
</evidence>
<dbReference type="SUPFAM" id="SSF52540">
    <property type="entry name" value="P-loop containing nucleoside triphosphate hydrolases"/>
    <property type="match status" value="4"/>
</dbReference>
<comment type="catalytic activity">
    <reaction evidence="27">
        <text>taurochenodeoxycholate(in) + glutathione(in) + ATP + H2O = taurochenodeoxycholate(out) + glutathione(out) + ADP + phosphate + H(+)</text>
        <dbReference type="Rhea" id="RHEA:66412"/>
        <dbReference type="ChEBI" id="CHEBI:9407"/>
        <dbReference type="ChEBI" id="CHEBI:15377"/>
        <dbReference type="ChEBI" id="CHEBI:15378"/>
        <dbReference type="ChEBI" id="CHEBI:30616"/>
        <dbReference type="ChEBI" id="CHEBI:43474"/>
        <dbReference type="ChEBI" id="CHEBI:57925"/>
        <dbReference type="ChEBI" id="CHEBI:456216"/>
    </reaction>
    <physiologicalReaction direction="left-to-right" evidence="27">
        <dbReference type="Rhea" id="RHEA:66413"/>
    </physiologicalReaction>
</comment>
<comment type="catalytic activity">
    <reaction evidence="19">
        <text>an S-substituted glutathione(in) + ATP + H2O = an S-substituted glutathione(out) + ADP + phosphate + H(+)</text>
        <dbReference type="Rhea" id="RHEA:19121"/>
        <dbReference type="ChEBI" id="CHEBI:15377"/>
        <dbReference type="ChEBI" id="CHEBI:15378"/>
        <dbReference type="ChEBI" id="CHEBI:30616"/>
        <dbReference type="ChEBI" id="CHEBI:43474"/>
        <dbReference type="ChEBI" id="CHEBI:90779"/>
        <dbReference type="ChEBI" id="CHEBI:456216"/>
        <dbReference type="EC" id="7.6.2.3"/>
    </reaction>
    <physiologicalReaction direction="left-to-right" evidence="19">
        <dbReference type="Rhea" id="RHEA:19122"/>
    </physiologicalReaction>
</comment>
<feature type="transmembrane region" description="Helical" evidence="37">
    <location>
        <begin position="134"/>
        <end position="157"/>
    </location>
</feature>
<feature type="domain" description="ABC transporter" evidence="38">
    <location>
        <begin position="410"/>
        <end position="633"/>
    </location>
</feature>
<evidence type="ECO:0000256" key="9">
    <source>
        <dbReference type="ARBA" id="ARBA00022840"/>
    </source>
</evidence>
<comment type="catalytic activity">
    <reaction evidence="31">
        <text>glycocholate(in) + glutathione(in) + ATP + H2O = glycocholate(out) + glutathione(out) + ADP + phosphate + H(+)</text>
        <dbReference type="Rhea" id="RHEA:66400"/>
        <dbReference type="ChEBI" id="CHEBI:15377"/>
        <dbReference type="ChEBI" id="CHEBI:15378"/>
        <dbReference type="ChEBI" id="CHEBI:29746"/>
        <dbReference type="ChEBI" id="CHEBI:30616"/>
        <dbReference type="ChEBI" id="CHEBI:43474"/>
        <dbReference type="ChEBI" id="CHEBI:57925"/>
        <dbReference type="ChEBI" id="CHEBI:456216"/>
    </reaction>
    <physiologicalReaction direction="left-to-right" evidence="31">
        <dbReference type="Rhea" id="RHEA:66401"/>
    </physiologicalReaction>
</comment>
<feature type="domain" description="ABC transmembrane type-1" evidence="39">
    <location>
        <begin position="713"/>
        <end position="1006"/>
    </location>
</feature>
<dbReference type="EC" id="7.6.2.2" evidence="4"/>
<feature type="transmembrane region" description="Helical" evidence="37">
    <location>
        <begin position="239"/>
        <end position="258"/>
    </location>
</feature>
<evidence type="ECO:0000256" key="17">
    <source>
        <dbReference type="ARBA" id="ARBA00047523"/>
    </source>
</evidence>
<dbReference type="InterPro" id="IPR003593">
    <property type="entry name" value="AAA+_ATPase"/>
</dbReference>
<feature type="compositionally biased region" description="Basic and acidic residues" evidence="36">
    <location>
        <begin position="2035"/>
        <end position="2045"/>
    </location>
</feature>
<evidence type="ECO:0000256" key="6">
    <source>
        <dbReference type="ARBA" id="ARBA00022475"/>
    </source>
</evidence>
<proteinExistence type="predicted"/>
<comment type="catalytic activity">
    <reaction evidence="32">
        <text>glycodeoxycholate(in) + glutathione(in) + ATP + H2O = glycodeoxycholate(out) + glutathione(out) + ADP + phosphate + H(+)</text>
        <dbReference type="Rhea" id="RHEA:66380"/>
        <dbReference type="ChEBI" id="CHEBI:15377"/>
        <dbReference type="ChEBI" id="CHEBI:15378"/>
        <dbReference type="ChEBI" id="CHEBI:30616"/>
        <dbReference type="ChEBI" id="CHEBI:43474"/>
        <dbReference type="ChEBI" id="CHEBI:57925"/>
        <dbReference type="ChEBI" id="CHEBI:82982"/>
        <dbReference type="ChEBI" id="CHEBI:456216"/>
    </reaction>
    <physiologicalReaction direction="left-to-right" evidence="32">
        <dbReference type="Rhea" id="RHEA:66381"/>
    </physiologicalReaction>
</comment>
<comment type="catalytic activity">
    <reaction evidence="18">
        <text>17beta-estradiol 17-O-(beta-D-glucuronate)(in) + ATP + H2O = 17beta-estradiol 17-O-(beta-D-glucuronate)(out) + ADP + phosphate + H(+)</text>
        <dbReference type="Rhea" id="RHEA:60128"/>
        <dbReference type="ChEBI" id="CHEBI:15377"/>
        <dbReference type="ChEBI" id="CHEBI:15378"/>
        <dbReference type="ChEBI" id="CHEBI:30616"/>
        <dbReference type="ChEBI" id="CHEBI:43474"/>
        <dbReference type="ChEBI" id="CHEBI:82961"/>
        <dbReference type="ChEBI" id="CHEBI:456216"/>
    </reaction>
    <physiologicalReaction direction="left-to-right" evidence="18">
        <dbReference type="Rhea" id="RHEA:60129"/>
    </physiologicalReaction>
</comment>
<evidence type="ECO:0000256" key="21">
    <source>
        <dbReference type="ARBA" id="ARBA00050117"/>
    </source>
</evidence>
<evidence type="ECO:0000256" key="25">
    <source>
        <dbReference type="ARBA" id="ARBA00051151"/>
    </source>
</evidence>
<feature type="transmembrane region" description="Helical" evidence="37">
    <location>
        <begin position="710"/>
        <end position="731"/>
    </location>
</feature>
<feature type="region of interest" description="Disordered" evidence="36">
    <location>
        <begin position="661"/>
        <end position="684"/>
    </location>
</feature>
<feature type="transmembrane region" description="Helical" evidence="37">
    <location>
        <begin position="978"/>
        <end position="998"/>
    </location>
</feature>
<keyword evidence="12" id="KW-0445">Lipid transport</keyword>
<evidence type="ECO:0000256" key="5">
    <source>
        <dbReference type="ARBA" id="ARBA00022448"/>
    </source>
</evidence>
<feature type="transmembrane region" description="Helical" evidence="37">
    <location>
        <begin position="1497"/>
        <end position="1521"/>
    </location>
</feature>
<keyword evidence="10" id="KW-1278">Translocase</keyword>
<dbReference type="FunFam" id="1.20.1560.10:FF:000027">
    <property type="entry name" value="ATP-binding cassette subfamily C member 4"/>
    <property type="match status" value="2"/>
</dbReference>
<evidence type="ECO:0000256" key="22">
    <source>
        <dbReference type="ARBA" id="ARBA00050626"/>
    </source>
</evidence>
<feature type="transmembrane region" description="Helical" evidence="37">
    <location>
        <begin position="1729"/>
        <end position="1750"/>
    </location>
</feature>
<comment type="cofactor">
    <cofactor evidence="1">
        <name>Mg(2+)</name>
        <dbReference type="ChEBI" id="CHEBI:18420"/>
    </cofactor>
</comment>
<dbReference type="GO" id="GO:0005524">
    <property type="term" value="F:ATP binding"/>
    <property type="evidence" value="ECO:0007669"/>
    <property type="project" value="UniProtKB-KW"/>
</dbReference>
<feature type="transmembrane region" description="Helical" evidence="37">
    <location>
        <begin position="2155"/>
        <end position="2183"/>
    </location>
</feature>
<feature type="transmembrane region" description="Helical" evidence="37">
    <location>
        <begin position="1756"/>
        <end position="1777"/>
    </location>
</feature>
<dbReference type="Pfam" id="PF00005">
    <property type="entry name" value="ABC_tran"/>
    <property type="match status" value="4"/>
</dbReference>
<feature type="transmembrane region" description="Helical" evidence="37">
    <location>
        <begin position="214"/>
        <end position="233"/>
    </location>
</feature>
<feature type="domain" description="ABC transmembrane type-1" evidence="39">
    <location>
        <begin position="1503"/>
        <end position="1766"/>
    </location>
</feature>
<evidence type="ECO:0000256" key="28">
    <source>
        <dbReference type="ARBA" id="ARBA00051604"/>
    </source>
</evidence>
<keyword evidence="7 37" id="KW-0812">Transmembrane</keyword>
<comment type="catalytic activity">
    <reaction evidence="28">
        <text>3',5'-cyclic AMP(in) + ATP + H2O = 3',5'-cyclic AMP(out) + ADP + phosphate + H(+)</text>
        <dbReference type="Rhea" id="RHEA:66184"/>
        <dbReference type="ChEBI" id="CHEBI:15377"/>
        <dbReference type="ChEBI" id="CHEBI:15378"/>
        <dbReference type="ChEBI" id="CHEBI:30616"/>
        <dbReference type="ChEBI" id="CHEBI:43474"/>
        <dbReference type="ChEBI" id="CHEBI:58165"/>
        <dbReference type="ChEBI" id="CHEBI:456216"/>
    </reaction>
    <physiologicalReaction direction="left-to-right" evidence="28">
        <dbReference type="Rhea" id="RHEA:66185"/>
    </physiologicalReaction>
</comment>
<comment type="catalytic activity">
    <reaction evidence="16">
        <text>dehydroepiandrosterone 3-sulfate(in) + ATP + H2O = dehydroepiandrosterone 3-sulfate(out) + ADP + phosphate + H(+)</text>
        <dbReference type="Rhea" id="RHEA:61364"/>
        <dbReference type="ChEBI" id="CHEBI:15377"/>
        <dbReference type="ChEBI" id="CHEBI:15378"/>
        <dbReference type="ChEBI" id="CHEBI:30616"/>
        <dbReference type="ChEBI" id="CHEBI:43474"/>
        <dbReference type="ChEBI" id="CHEBI:57905"/>
        <dbReference type="ChEBI" id="CHEBI:456216"/>
    </reaction>
    <physiologicalReaction direction="left-to-right" evidence="16">
        <dbReference type="Rhea" id="RHEA:61365"/>
    </physiologicalReaction>
</comment>
<evidence type="ECO:0000256" key="32">
    <source>
        <dbReference type="ARBA" id="ARBA00052647"/>
    </source>
</evidence>
<feature type="transmembrane region" description="Helical" evidence="37">
    <location>
        <begin position="1645"/>
        <end position="1666"/>
    </location>
</feature>
<evidence type="ECO:0000256" key="34">
    <source>
        <dbReference type="ARBA" id="ARBA00062847"/>
    </source>
</evidence>
<comment type="catalytic activity">
    <reaction evidence="26">
        <text>prostaglandin E2(in) + ATP + H2O = prostaglandin E2(out) + ADP + phosphate + H(+)</text>
        <dbReference type="Rhea" id="RHEA:66388"/>
        <dbReference type="ChEBI" id="CHEBI:15377"/>
        <dbReference type="ChEBI" id="CHEBI:15378"/>
        <dbReference type="ChEBI" id="CHEBI:30616"/>
        <dbReference type="ChEBI" id="CHEBI:43474"/>
        <dbReference type="ChEBI" id="CHEBI:456216"/>
        <dbReference type="ChEBI" id="CHEBI:606564"/>
    </reaction>
    <physiologicalReaction direction="left-to-right" evidence="26">
        <dbReference type="Rhea" id="RHEA:66389"/>
    </physiologicalReaction>
</comment>
<feature type="compositionally biased region" description="Polar residues" evidence="36">
    <location>
        <begin position="2049"/>
        <end position="2064"/>
    </location>
</feature>
<evidence type="ECO:0000259" key="38">
    <source>
        <dbReference type="PROSITE" id="PS50893"/>
    </source>
</evidence>
<keyword evidence="8" id="KW-0547">Nucleotide-binding</keyword>
<keyword evidence="13 37" id="KW-0472">Membrane</keyword>
<evidence type="ECO:0000256" key="29">
    <source>
        <dbReference type="ARBA" id="ARBA00051624"/>
    </source>
</evidence>
<dbReference type="Proteomes" id="UP000322234">
    <property type="component" value="Unassembled WGS sequence"/>
</dbReference>
<dbReference type="GO" id="GO:0016323">
    <property type="term" value="C:basolateral plasma membrane"/>
    <property type="evidence" value="ECO:0007669"/>
    <property type="project" value="UniProtKB-SubCell"/>
</dbReference>